<dbReference type="AlphaFoldDB" id="A0A367FV86"/>
<keyword evidence="2" id="KW-0472">Membrane</keyword>
<dbReference type="Pfam" id="PF01551">
    <property type="entry name" value="Peptidase_M23"/>
    <property type="match status" value="1"/>
</dbReference>
<feature type="compositionally biased region" description="Low complexity" evidence="1">
    <location>
        <begin position="86"/>
        <end position="98"/>
    </location>
</feature>
<accession>A0A367FV86</accession>
<feature type="compositionally biased region" description="Low complexity" evidence="1">
    <location>
        <begin position="62"/>
        <end position="73"/>
    </location>
</feature>
<dbReference type="EMBL" id="PSQG01000040">
    <property type="protein sequence ID" value="RCH41651.1"/>
    <property type="molecule type" value="Genomic_DNA"/>
</dbReference>
<reference evidence="4 5" key="1">
    <citation type="submission" date="2018-02" db="EMBL/GenBank/DDBJ databases">
        <title>Complete genome sequencing of Faecalibacterium prausnitzii strains isolated from the human gut.</title>
        <authorList>
            <person name="Fitzgerald B.C."/>
            <person name="Shkoporov A.N."/>
            <person name="Ross P.R."/>
            <person name="Hill C."/>
        </authorList>
    </citation>
    <scope>NUCLEOTIDE SEQUENCE [LARGE SCALE GENOMIC DNA]</scope>
    <source>
        <strain evidence="4 5">APC942/31-1</strain>
    </source>
</reference>
<feature type="compositionally biased region" description="Acidic residues" evidence="1">
    <location>
        <begin position="48"/>
        <end position="61"/>
    </location>
</feature>
<keyword evidence="2" id="KW-0812">Transmembrane</keyword>
<feature type="compositionally biased region" description="Acidic residues" evidence="1">
    <location>
        <begin position="74"/>
        <end position="85"/>
    </location>
</feature>
<dbReference type="PANTHER" id="PTHR21666">
    <property type="entry name" value="PEPTIDASE-RELATED"/>
    <property type="match status" value="1"/>
</dbReference>
<name>A0A367FV86_9FIRM</name>
<evidence type="ECO:0000313" key="4">
    <source>
        <dbReference type="EMBL" id="RCH41651.1"/>
    </source>
</evidence>
<feature type="transmembrane region" description="Helical" evidence="2">
    <location>
        <begin position="9"/>
        <end position="29"/>
    </location>
</feature>
<dbReference type="Gene3D" id="2.70.70.10">
    <property type="entry name" value="Glucose Permease (Domain IIA)"/>
    <property type="match status" value="1"/>
</dbReference>
<dbReference type="InterPro" id="IPR011055">
    <property type="entry name" value="Dup_hybrid_motif"/>
</dbReference>
<dbReference type="InterPro" id="IPR050570">
    <property type="entry name" value="Cell_wall_metabolism_enzyme"/>
</dbReference>
<protein>
    <submittedName>
        <fullName evidence="4">M23 family peptidase</fullName>
    </submittedName>
</protein>
<proteinExistence type="predicted"/>
<dbReference type="PANTHER" id="PTHR21666:SF270">
    <property type="entry name" value="MUREIN HYDROLASE ACTIVATOR ENVC"/>
    <property type="match status" value="1"/>
</dbReference>
<keyword evidence="2" id="KW-1133">Transmembrane helix</keyword>
<dbReference type="InterPro" id="IPR016047">
    <property type="entry name" value="M23ase_b-sheet_dom"/>
</dbReference>
<evidence type="ECO:0000256" key="1">
    <source>
        <dbReference type="SAM" id="MobiDB-lite"/>
    </source>
</evidence>
<comment type="caution">
    <text evidence="4">The sequence shown here is derived from an EMBL/GenBank/DDBJ whole genome shotgun (WGS) entry which is preliminary data.</text>
</comment>
<dbReference type="RefSeq" id="WP_059086467.1">
    <property type="nucleotide sequence ID" value="NZ_PSQG01000040.1"/>
</dbReference>
<feature type="region of interest" description="Disordered" evidence="1">
    <location>
        <begin position="37"/>
        <end position="169"/>
    </location>
</feature>
<sequence length="322" mass="32909">MKSKIVRGIINGGVLAAVAALGITVYQLGTKPIAENPQEENSVQVEETGLEEELSDGENAEDAAAAGDGWQDVAQDEISDGETGDEAGLSGASEAGADGVTGSIRETAGSGTAENAAADADNGSGTEDRSVSAAAGADRSRTDGTGNTADNAGNTSAEGAVNNGAGASTDTAETSAVGIAAQALDFTEDSIMEWPVRGTVLVDYNMDETVYYPTLDQYRVSSAIALQAVEDAPVYAAADGQVLSVVQDACTGTTVTMELGNGYQAVYGQLKDLTVAEGDTVKEGEVIGNISAPTKYYSVEGPNLYFAMKKDGVPVDPFEYLE</sequence>
<dbReference type="GO" id="GO:0004222">
    <property type="term" value="F:metalloendopeptidase activity"/>
    <property type="evidence" value="ECO:0007669"/>
    <property type="project" value="TreeGrafter"/>
</dbReference>
<dbReference type="Proteomes" id="UP000253208">
    <property type="component" value="Unassembled WGS sequence"/>
</dbReference>
<evidence type="ECO:0000313" key="5">
    <source>
        <dbReference type="Proteomes" id="UP000253208"/>
    </source>
</evidence>
<evidence type="ECO:0000256" key="2">
    <source>
        <dbReference type="SAM" id="Phobius"/>
    </source>
</evidence>
<feature type="compositionally biased region" description="Polar residues" evidence="1">
    <location>
        <begin position="143"/>
        <end position="157"/>
    </location>
</feature>
<evidence type="ECO:0000259" key="3">
    <source>
        <dbReference type="Pfam" id="PF01551"/>
    </source>
</evidence>
<dbReference type="SUPFAM" id="SSF51261">
    <property type="entry name" value="Duplicated hybrid motif"/>
    <property type="match status" value="1"/>
</dbReference>
<organism evidence="4 5">
    <name type="scientific">Blautia obeum</name>
    <dbReference type="NCBI Taxonomy" id="40520"/>
    <lineage>
        <taxon>Bacteria</taxon>
        <taxon>Bacillati</taxon>
        <taxon>Bacillota</taxon>
        <taxon>Clostridia</taxon>
        <taxon>Lachnospirales</taxon>
        <taxon>Lachnospiraceae</taxon>
        <taxon>Blautia</taxon>
    </lineage>
</organism>
<dbReference type="CDD" id="cd12797">
    <property type="entry name" value="M23_peptidase"/>
    <property type="match status" value="1"/>
</dbReference>
<gene>
    <name evidence="4" type="ORF">C4886_17240</name>
</gene>
<feature type="domain" description="M23ase beta-sheet core" evidence="3">
    <location>
        <begin position="222"/>
        <end position="317"/>
    </location>
</feature>